<sequence length="310" mass="35523">MKAWKSSPLIWAGSKYRTLNRLLKNERLPRSGGCLVEPFVGSGTVFLNTDYQRYVLCDSNEALINFFTTLTSCTEELINKARPLFSATNSEAYYQLKGKFNETALKRDRSYEDCLNLAALFLYLNRHCFNGVWRTNKKGEFNVPFGRKKYRFPEEEMCQFAEKARRTRAEFLCVDFRHTLRAQYLLMSNDTVIYCDPPYLPESKTADFRSYTAAGFTPDDHRDLVSYLLDASQDYGARVVISNSDTKETRAIYAPFKLHRLNVHRSVSANGQRRGKAAEVIGVLDGQERYVSAPRRPGKTTIITTMEAAL</sequence>
<evidence type="ECO:0000256" key="1">
    <source>
        <dbReference type="ARBA" id="ARBA00006594"/>
    </source>
</evidence>
<dbReference type="PROSITE" id="PS00092">
    <property type="entry name" value="N6_MTASE"/>
    <property type="match status" value="1"/>
</dbReference>
<dbReference type="InterPro" id="IPR002052">
    <property type="entry name" value="DNA_methylase_N6_adenine_CS"/>
</dbReference>
<dbReference type="GO" id="GO:0032259">
    <property type="term" value="P:methylation"/>
    <property type="evidence" value="ECO:0007669"/>
    <property type="project" value="UniProtKB-KW"/>
</dbReference>
<comment type="catalytic activity">
    <reaction evidence="6 8">
        <text>a 2'-deoxyadenosine in DNA + S-adenosyl-L-methionine = an N(6)-methyl-2'-deoxyadenosine in DNA + S-adenosyl-L-homocysteine + H(+)</text>
        <dbReference type="Rhea" id="RHEA:15197"/>
        <dbReference type="Rhea" id="RHEA-COMP:12418"/>
        <dbReference type="Rhea" id="RHEA-COMP:12419"/>
        <dbReference type="ChEBI" id="CHEBI:15378"/>
        <dbReference type="ChEBI" id="CHEBI:57856"/>
        <dbReference type="ChEBI" id="CHEBI:59789"/>
        <dbReference type="ChEBI" id="CHEBI:90615"/>
        <dbReference type="ChEBI" id="CHEBI:90616"/>
        <dbReference type="EC" id="2.1.1.72"/>
    </reaction>
</comment>
<dbReference type="InterPro" id="IPR012327">
    <property type="entry name" value="MeTrfase_D12"/>
</dbReference>
<dbReference type="Gene3D" id="3.40.50.150">
    <property type="entry name" value="Vaccinia Virus protein VP39"/>
    <property type="match status" value="1"/>
</dbReference>
<evidence type="ECO:0000256" key="4">
    <source>
        <dbReference type="ARBA" id="ARBA00022679"/>
    </source>
</evidence>
<dbReference type="Gene3D" id="1.10.1020.10">
    <property type="entry name" value="Adenine-specific Methyltransferase, Domain 2"/>
    <property type="match status" value="1"/>
</dbReference>
<dbReference type="InterPro" id="IPR029063">
    <property type="entry name" value="SAM-dependent_MTases_sf"/>
</dbReference>
<dbReference type="SUPFAM" id="SSF53335">
    <property type="entry name" value="S-adenosyl-L-methionine-dependent methyltransferases"/>
    <property type="match status" value="1"/>
</dbReference>
<name>A0A749C099_SALER</name>
<dbReference type="AlphaFoldDB" id="A0A749C099"/>
<gene>
    <name evidence="9" type="ORF">G8C29_004707</name>
</gene>
<dbReference type="InterPro" id="IPR023095">
    <property type="entry name" value="Ade_MeTrfase_dom_2"/>
</dbReference>
<evidence type="ECO:0000256" key="7">
    <source>
        <dbReference type="PIRSR" id="PIRSR000398-1"/>
    </source>
</evidence>
<evidence type="ECO:0000313" key="9">
    <source>
        <dbReference type="EMBL" id="HAF5507033.1"/>
    </source>
</evidence>
<keyword evidence="3 8" id="KW-0489">Methyltransferase</keyword>
<dbReference type="GO" id="GO:0006298">
    <property type="term" value="P:mismatch repair"/>
    <property type="evidence" value="ECO:0007669"/>
    <property type="project" value="TreeGrafter"/>
</dbReference>
<keyword evidence="4 8" id="KW-0808">Transferase</keyword>
<proteinExistence type="inferred from homology"/>
<feature type="binding site" evidence="7">
    <location>
        <position position="58"/>
    </location>
    <ligand>
        <name>S-adenosyl-L-methionine</name>
        <dbReference type="ChEBI" id="CHEBI:59789"/>
    </ligand>
</feature>
<accession>A0A749C099</accession>
<keyword evidence="5 8" id="KW-0949">S-adenosyl-L-methionine</keyword>
<dbReference type="GO" id="GO:0009307">
    <property type="term" value="P:DNA restriction-modification system"/>
    <property type="evidence" value="ECO:0007669"/>
    <property type="project" value="InterPro"/>
</dbReference>
<comment type="caution">
    <text evidence="9">The sequence shown here is derived from an EMBL/GenBank/DDBJ whole genome shotgun (WGS) entry which is preliminary data.</text>
</comment>
<dbReference type="InterPro" id="IPR012263">
    <property type="entry name" value="M_m6A_EcoRV"/>
</dbReference>
<reference evidence="9" key="1">
    <citation type="journal article" date="2018" name="Genome Biol.">
        <title>SKESA: strategic k-mer extension for scrupulous assemblies.</title>
        <authorList>
            <person name="Souvorov A."/>
            <person name="Agarwala R."/>
            <person name="Lipman D.J."/>
        </authorList>
    </citation>
    <scope>NUCLEOTIDE SEQUENCE</scope>
    <source>
        <strain evidence="9">MA.GW_S01999-08</strain>
    </source>
</reference>
<feature type="binding site" evidence="7">
    <location>
        <position position="15"/>
    </location>
    <ligand>
        <name>S-adenosyl-L-methionine</name>
        <dbReference type="ChEBI" id="CHEBI:59789"/>
    </ligand>
</feature>
<evidence type="ECO:0000256" key="2">
    <source>
        <dbReference type="ARBA" id="ARBA00011900"/>
    </source>
</evidence>
<reference evidence="9" key="2">
    <citation type="submission" date="2020-02" db="EMBL/GenBank/DDBJ databases">
        <authorList>
            <consortium name="NCBI Pathogen Detection Project"/>
        </authorList>
    </citation>
    <scope>NUCLEOTIDE SEQUENCE</scope>
    <source>
        <strain evidence="9">MA.GW_S01999-08</strain>
    </source>
</reference>
<evidence type="ECO:0000256" key="8">
    <source>
        <dbReference type="RuleBase" id="RU361257"/>
    </source>
</evidence>
<dbReference type="EC" id="2.1.1.72" evidence="2 8"/>
<feature type="binding site" evidence="7">
    <location>
        <position position="11"/>
    </location>
    <ligand>
        <name>S-adenosyl-L-methionine</name>
        <dbReference type="ChEBI" id="CHEBI:59789"/>
    </ligand>
</feature>
<comment type="similarity">
    <text evidence="1 8">Belongs to the N(4)/N(6)-methyltransferase family.</text>
</comment>
<dbReference type="EMBL" id="DAAVNH010000018">
    <property type="protein sequence ID" value="HAF5507033.1"/>
    <property type="molecule type" value="Genomic_DNA"/>
</dbReference>
<dbReference type="PRINTS" id="PR00505">
    <property type="entry name" value="D12N6MTFRASE"/>
</dbReference>
<feature type="binding site" evidence="7">
    <location>
        <position position="196"/>
    </location>
    <ligand>
        <name>S-adenosyl-L-methionine</name>
        <dbReference type="ChEBI" id="CHEBI:59789"/>
    </ligand>
</feature>
<dbReference type="PIRSF" id="PIRSF000398">
    <property type="entry name" value="M_m6A_EcoRV"/>
    <property type="match status" value="1"/>
</dbReference>
<evidence type="ECO:0000256" key="3">
    <source>
        <dbReference type="ARBA" id="ARBA00022603"/>
    </source>
</evidence>
<dbReference type="GO" id="GO:0043565">
    <property type="term" value="F:sequence-specific DNA binding"/>
    <property type="evidence" value="ECO:0007669"/>
    <property type="project" value="TreeGrafter"/>
</dbReference>
<dbReference type="NCBIfam" id="TIGR00571">
    <property type="entry name" value="dam"/>
    <property type="match status" value="1"/>
</dbReference>
<dbReference type="GO" id="GO:1904047">
    <property type="term" value="F:S-adenosyl-L-methionine binding"/>
    <property type="evidence" value="ECO:0007669"/>
    <property type="project" value="TreeGrafter"/>
</dbReference>
<dbReference type="GO" id="GO:0009007">
    <property type="term" value="F:site-specific DNA-methyltransferase (adenine-specific) activity"/>
    <property type="evidence" value="ECO:0007669"/>
    <property type="project" value="UniProtKB-UniRule"/>
</dbReference>
<evidence type="ECO:0000256" key="6">
    <source>
        <dbReference type="ARBA" id="ARBA00047942"/>
    </source>
</evidence>
<organism evidence="9">
    <name type="scientific">Salmonella enterica</name>
    <name type="common">Salmonella choleraesuis</name>
    <dbReference type="NCBI Taxonomy" id="28901"/>
    <lineage>
        <taxon>Bacteria</taxon>
        <taxon>Pseudomonadati</taxon>
        <taxon>Pseudomonadota</taxon>
        <taxon>Gammaproteobacteria</taxon>
        <taxon>Enterobacterales</taxon>
        <taxon>Enterobacteriaceae</taxon>
        <taxon>Salmonella</taxon>
    </lineage>
</organism>
<evidence type="ECO:0000256" key="5">
    <source>
        <dbReference type="ARBA" id="ARBA00022691"/>
    </source>
</evidence>
<dbReference type="PANTHER" id="PTHR30481:SF3">
    <property type="entry name" value="DNA ADENINE METHYLASE"/>
    <property type="match status" value="1"/>
</dbReference>
<dbReference type="Pfam" id="PF02086">
    <property type="entry name" value="MethyltransfD12"/>
    <property type="match status" value="1"/>
</dbReference>
<protein>
    <recommendedName>
        <fullName evidence="2 8">Site-specific DNA-methyltransferase (adenine-specific)</fullName>
        <ecNumber evidence="2 8">2.1.1.72</ecNumber>
    </recommendedName>
</protein>
<dbReference type="PANTHER" id="PTHR30481">
    <property type="entry name" value="DNA ADENINE METHYLASE"/>
    <property type="match status" value="1"/>
</dbReference>